<name>A0A4Y2H034_ARAVE</name>
<comment type="caution">
    <text evidence="1">The sequence shown here is derived from an EMBL/GenBank/DDBJ whole genome shotgun (WGS) entry which is preliminary data.</text>
</comment>
<dbReference type="Proteomes" id="UP000499080">
    <property type="component" value="Unassembled WGS sequence"/>
</dbReference>
<reference evidence="1 2" key="1">
    <citation type="journal article" date="2019" name="Sci. Rep.">
        <title>Orb-weaving spider Araneus ventricosus genome elucidates the spidroin gene catalogue.</title>
        <authorList>
            <person name="Kono N."/>
            <person name="Nakamura H."/>
            <person name="Ohtoshi R."/>
            <person name="Moran D.A.P."/>
            <person name="Shinohara A."/>
            <person name="Yoshida Y."/>
            <person name="Fujiwara M."/>
            <person name="Mori M."/>
            <person name="Tomita M."/>
            <person name="Arakawa K."/>
        </authorList>
    </citation>
    <scope>NUCLEOTIDE SEQUENCE [LARGE SCALE GENOMIC DNA]</scope>
</reference>
<accession>A0A4Y2H034</accession>
<gene>
    <name evidence="1" type="ORF">AVEN_117513_1</name>
</gene>
<evidence type="ECO:0000313" key="2">
    <source>
        <dbReference type="Proteomes" id="UP000499080"/>
    </source>
</evidence>
<dbReference type="EMBL" id="BGPR01001664">
    <property type="protein sequence ID" value="GBM59073.1"/>
    <property type="molecule type" value="Genomic_DNA"/>
</dbReference>
<dbReference type="AlphaFoldDB" id="A0A4Y2H034"/>
<evidence type="ECO:0000313" key="1">
    <source>
        <dbReference type="EMBL" id="GBM59073.1"/>
    </source>
</evidence>
<proteinExistence type="predicted"/>
<organism evidence="1 2">
    <name type="scientific">Araneus ventricosus</name>
    <name type="common">Orbweaver spider</name>
    <name type="synonym">Epeira ventricosa</name>
    <dbReference type="NCBI Taxonomy" id="182803"/>
    <lineage>
        <taxon>Eukaryota</taxon>
        <taxon>Metazoa</taxon>
        <taxon>Ecdysozoa</taxon>
        <taxon>Arthropoda</taxon>
        <taxon>Chelicerata</taxon>
        <taxon>Arachnida</taxon>
        <taxon>Araneae</taxon>
        <taxon>Araneomorphae</taxon>
        <taxon>Entelegynae</taxon>
        <taxon>Araneoidea</taxon>
        <taxon>Araneidae</taxon>
        <taxon>Araneus</taxon>
    </lineage>
</organism>
<keyword evidence="2" id="KW-1185">Reference proteome</keyword>
<sequence length="81" mass="9272">MFLNHFRLIDGNSVYLMIELLSYNNIQRGNVDMVNKHSTVGLVMVPPVTEGVRYKENTINQVILQAYYPITLCVEADLNNI</sequence>
<feature type="non-terminal residue" evidence="1">
    <location>
        <position position="81"/>
    </location>
</feature>
<protein>
    <submittedName>
        <fullName evidence="1">Uncharacterized protein</fullName>
    </submittedName>
</protein>